<dbReference type="InterPro" id="IPR020476">
    <property type="entry name" value="Nudix_hydrolase"/>
</dbReference>
<dbReference type="PROSITE" id="PS51462">
    <property type="entry name" value="NUDIX"/>
    <property type="match status" value="1"/>
</dbReference>
<dbReference type="CDD" id="cd02883">
    <property type="entry name" value="NUDIX_Hydrolase"/>
    <property type="match status" value="1"/>
</dbReference>
<accession>A0ABV1ZXN6</accession>
<dbReference type="Pfam" id="PF00293">
    <property type="entry name" value="NUDIX"/>
    <property type="match status" value="1"/>
</dbReference>
<evidence type="ECO:0000256" key="3">
    <source>
        <dbReference type="RuleBase" id="RU003476"/>
    </source>
</evidence>
<evidence type="ECO:0000256" key="2">
    <source>
        <dbReference type="ARBA" id="ARBA00022801"/>
    </source>
</evidence>
<evidence type="ECO:0000313" key="6">
    <source>
        <dbReference type="Proteomes" id="UP001432401"/>
    </source>
</evidence>
<dbReference type="SUPFAM" id="SSF55811">
    <property type="entry name" value="Nudix"/>
    <property type="match status" value="1"/>
</dbReference>
<reference evidence="5 6" key="1">
    <citation type="submission" date="2024-06" db="EMBL/GenBank/DDBJ databases">
        <authorList>
            <person name="Bataeva Y.V."/>
            <person name="Grigorian L.N."/>
            <person name="Solomentsev V.I."/>
        </authorList>
    </citation>
    <scope>NUCLEOTIDE SEQUENCE [LARGE SCALE GENOMIC DNA]</scope>
    <source>
        <strain evidence="6">SCPM-O-B-12605 (RCAM04882)</strain>
    </source>
</reference>
<evidence type="ECO:0000256" key="1">
    <source>
        <dbReference type="ARBA" id="ARBA00005582"/>
    </source>
</evidence>
<feature type="domain" description="Nudix hydrolase" evidence="4">
    <location>
        <begin position="6"/>
        <end position="128"/>
    </location>
</feature>
<evidence type="ECO:0000313" key="5">
    <source>
        <dbReference type="EMBL" id="MES0835887.1"/>
    </source>
</evidence>
<dbReference type="EMBL" id="JBEQNB010000010">
    <property type="protein sequence ID" value="MES0835887.1"/>
    <property type="molecule type" value="Genomic_DNA"/>
</dbReference>
<dbReference type="Proteomes" id="UP001432401">
    <property type="component" value="Unassembled WGS sequence"/>
</dbReference>
<comment type="caution">
    <text evidence="5">The sequence shown here is derived from an EMBL/GenBank/DDBJ whole genome shotgun (WGS) entry which is preliminary data.</text>
</comment>
<dbReference type="InterPro" id="IPR015797">
    <property type="entry name" value="NUDIX_hydrolase-like_dom_sf"/>
</dbReference>
<keyword evidence="6" id="KW-1185">Reference proteome</keyword>
<keyword evidence="2 3" id="KW-0378">Hydrolase</keyword>
<dbReference type="PRINTS" id="PR00502">
    <property type="entry name" value="NUDIXFAMILY"/>
</dbReference>
<name>A0ABV1ZXN6_9ACTN</name>
<comment type="similarity">
    <text evidence="1 3">Belongs to the Nudix hydrolase family.</text>
</comment>
<gene>
    <name evidence="5" type="ORF">ABUK86_19075</name>
</gene>
<dbReference type="PROSITE" id="PS00893">
    <property type="entry name" value="NUDIX_BOX"/>
    <property type="match status" value="1"/>
</dbReference>
<evidence type="ECO:0000259" key="4">
    <source>
        <dbReference type="PROSITE" id="PS51462"/>
    </source>
</evidence>
<dbReference type="RefSeq" id="WP_352984826.1">
    <property type="nucleotide sequence ID" value="NZ_JBEQNA010000010.1"/>
</dbReference>
<proteinExistence type="inferred from homology"/>
<dbReference type="Gene3D" id="3.90.79.10">
    <property type="entry name" value="Nucleoside Triphosphate Pyrophosphohydrolase"/>
    <property type="match status" value="1"/>
</dbReference>
<protein>
    <submittedName>
        <fullName evidence="5">NUDIX domain-containing protein</fullName>
    </submittedName>
</protein>
<dbReference type="InterPro" id="IPR020084">
    <property type="entry name" value="NUDIX_hydrolase_CS"/>
</dbReference>
<dbReference type="PANTHER" id="PTHR43736">
    <property type="entry name" value="ADP-RIBOSE PYROPHOSPHATASE"/>
    <property type="match status" value="1"/>
</dbReference>
<sequence length="143" mass="15526">MSASPLHSVSVTGVVIRPEDGKVLVIKRADDGRWVPPGGVMELAETPEECAVREVREETGVEVKPVRLTGVYKNMKLGVVSLAFLCEPVGGRVRSSTEASVATWMTLEEALRAAPEARGVRIRDAMREDGPFVRAHDGNYLTP</sequence>
<organism evidence="5 6">
    <name type="scientific">Nocardiopsis tropica</name>
    <dbReference type="NCBI Taxonomy" id="109330"/>
    <lineage>
        <taxon>Bacteria</taxon>
        <taxon>Bacillati</taxon>
        <taxon>Actinomycetota</taxon>
        <taxon>Actinomycetes</taxon>
        <taxon>Streptosporangiales</taxon>
        <taxon>Nocardiopsidaceae</taxon>
        <taxon>Nocardiopsis</taxon>
    </lineage>
</organism>
<dbReference type="PANTHER" id="PTHR43736:SF1">
    <property type="entry name" value="DIHYDRONEOPTERIN TRIPHOSPHATE DIPHOSPHATASE"/>
    <property type="match status" value="1"/>
</dbReference>
<dbReference type="InterPro" id="IPR000086">
    <property type="entry name" value="NUDIX_hydrolase_dom"/>
</dbReference>